<proteinExistence type="predicted"/>
<protein>
    <recommendedName>
        <fullName evidence="2">DUF5666 domain-containing protein</fullName>
    </recommendedName>
</protein>
<keyword evidence="1" id="KW-0732">Signal</keyword>
<evidence type="ECO:0000313" key="3">
    <source>
        <dbReference type="EMBL" id="TMI80153.1"/>
    </source>
</evidence>
<feature type="domain" description="DUF5666" evidence="2">
    <location>
        <begin position="242"/>
        <end position="296"/>
    </location>
</feature>
<dbReference type="AlphaFoldDB" id="A0A537J9I2"/>
<evidence type="ECO:0000313" key="4">
    <source>
        <dbReference type="Proteomes" id="UP000318093"/>
    </source>
</evidence>
<comment type="caution">
    <text evidence="3">The sequence shown here is derived from an EMBL/GenBank/DDBJ whole genome shotgun (WGS) entry which is preliminary data.</text>
</comment>
<dbReference type="Proteomes" id="UP000318093">
    <property type="component" value="Unassembled WGS sequence"/>
</dbReference>
<gene>
    <name evidence="3" type="ORF">E6H03_08935</name>
</gene>
<name>A0A537J9I2_9BACT</name>
<dbReference type="InterPro" id="IPR043724">
    <property type="entry name" value="DUF5666"/>
</dbReference>
<evidence type="ECO:0000259" key="2">
    <source>
        <dbReference type="Pfam" id="PF18914"/>
    </source>
</evidence>
<sequence length="311" mass="31243">MKERAWTRLSAVAFLAAVVLRASAGAAGGQSAPAPLARGWGWLLASGIASAVDLADRTVTVAVTGEGQAAVFEGGANWRLRPVSGTEVVRLLPAAVIADADREPVALAALRTGTPVLVWGALRPDASVLGLTLMMPQFRARPARAVSIVPQPGISGVVIRSLGGVLDVLTPRGVRRSVIVTGATAVRSSGGEYQSAGIGGGPPGIAPFDLIKVEGTVNSDGSIASTHIEIELAAAGAAQVSGAVSKSFGDVDGLVVGGVMVAASGETYFLRGIDPAAFGGLAPGQAVTVYGTPISMGSVPIGLRARLVVMR</sequence>
<accession>A0A537J9I2</accession>
<evidence type="ECO:0000256" key="1">
    <source>
        <dbReference type="SAM" id="SignalP"/>
    </source>
</evidence>
<feature type="chain" id="PRO_5022231504" description="DUF5666 domain-containing protein" evidence="1">
    <location>
        <begin position="25"/>
        <end position="311"/>
    </location>
</feature>
<feature type="signal peptide" evidence="1">
    <location>
        <begin position="1"/>
        <end position="24"/>
    </location>
</feature>
<reference evidence="3 4" key="1">
    <citation type="journal article" date="2019" name="Nat. Microbiol.">
        <title>Mediterranean grassland soil C-N compound turnover is dependent on rainfall and depth, and is mediated by genomically divergent microorganisms.</title>
        <authorList>
            <person name="Diamond S."/>
            <person name="Andeer P.F."/>
            <person name="Li Z."/>
            <person name="Crits-Christoph A."/>
            <person name="Burstein D."/>
            <person name="Anantharaman K."/>
            <person name="Lane K.R."/>
            <person name="Thomas B.C."/>
            <person name="Pan C."/>
            <person name="Northen T.R."/>
            <person name="Banfield J.F."/>
        </authorList>
    </citation>
    <scope>NUCLEOTIDE SEQUENCE [LARGE SCALE GENOMIC DNA]</scope>
    <source>
        <strain evidence="3">NP_6</strain>
    </source>
</reference>
<dbReference type="Pfam" id="PF18914">
    <property type="entry name" value="DUF5666"/>
    <property type="match status" value="1"/>
</dbReference>
<dbReference type="EMBL" id="VBAN01000278">
    <property type="protein sequence ID" value="TMI80153.1"/>
    <property type="molecule type" value="Genomic_DNA"/>
</dbReference>
<organism evidence="3 4">
    <name type="scientific">Candidatus Segetimicrobium genomatis</name>
    <dbReference type="NCBI Taxonomy" id="2569760"/>
    <lineage>
        <taxon>Bacteria</taxon>
        <taxon>Bacillati</taxon>
        <taxon>Candidatus Sysuimicrobiota</taxon>
        <taxon>Candidatus Sysuimicrobiia</taxon>
        <taxon>Candidatus Sysuimicrobiales</taxon>
        <taxon>Candidatus Segetimicrobiaceae</taxon>
        <taxon>Candidatus Segetimicrobium</taxon>
    </lineage>
</organism>